<dbReference type="Proteomes" id="UP000317494">
    <property type="component" value="Unassembled WGS sequence"/>
</dbReference>
<dbReference type="PANTHER" id="PTHR13116:SF5">
    <property type="entry name" value="ER MEMBRANE PROTEIN COMPLEX SUBUNIT 3"/>
    <property type="match status" value="1"/>
</dbReference>
<dbReference type="PANTHER" id="PTHR13116">
    <property type="entry name" value="ER MEMBRANE PROTEIN COMPLEX SUBUNIT 3"/>
    <property type="match status" value="1"/>
</dbReference>
<evidence type="ECO:0000256" key="2">
    <source>
        <dbReference type="ARBA" id="ARBA00005376"/>
    </source>
</evidence>
<dbReference type="EMBL" id="QEAN01000448">
    <property type="protein sequence ID" value="TPX36793.1"/>
    <property type="molecule type" value="Genomic_DNA"/>
</dbReference>
<keyword evidence="10" id="KW-1185">Reference proteome</keyword>
<comment type="similarity">
    <text evidence="2 7">Belongs to the EMC3 family.</text>
</comment>
<feature type="transmembrane region" description="Helical" evidence="8">
    <location>
        <begin position="129"/>
        <end position="149"/>
    </location>
</feature>
<evidence type="ECO:0000256" key="7">
    <source>
        <dbReference type="PIRNR" id="PIRNR010045"/>
    </source>
</evidence>
<dbReference type="GO" id="GO:0072546">
    <property type="term" value="C:EMC complex"/>
    <property type="evidence" value="ECO:0007669"/>
    <property type="project" value="TreeGrafter"/>
</dbReference>
<comment type="caution">
    <text evidence="9">The sequence shown here is derived from an EMBL/GenBank/DDBJ whole genome shotgun (WGS) entry which is preliminary data.</text>
</comment>
<dbReference type="GO" id="GO:0034975">
    <property type="term" value="P:protein folding in endoplasmic reticulum"/>
    <property type="evidence" value="ECO:0007669"/>
    <property type="project" value="TreeGrafter"/>
</dbReference>
<dbReference type="SMART" id="SM01415">
    <property type="entry name" value="DUF106"/>
    <property type="match status" value="1"/>
</dbReference>
<dbReference type="PIRSF" id="PIRSF010045">
    <property type="entry name" value="DUF850_TM_euk"/>
    <property type="match status" value="1"/>
</dbReference>
<protein>
    <recommendedName>
        <fullName evidence="3 7">ER membrane protein complex subunit 3</fullName>
    </recommendedName>
</protein>
<evidence type="ECO:0000256" key="6">
    <source>
        <dbReference type="ARBA" id="ARBA00023136"/>
    </source>
</evidence>
<organism evidence="9 10">
    <name type="scientific">Synchytrium endobioticum</name>
    <dbReference type="NCBI Taxonomy" id="286115"/>
    <lineage>
        <taxon>Eukaryota</taxon>
        <taxon>Fungi</taxon>
        <taxon>Fungi incertae sedis</taxon>
        <taxon>Chytridiomycota</taxon>
        <taxon>Chytridiomycota incertae sedis</taxon>
        <taxon>Chytridiomycetes</taxon>
        <taxon>Synchytriales</taxon>
        <taxon>Synchytriaceae</taxon>
        <taxon>Synchytrium</taxon>
    </lineage>
</organism>
<evidence type="ECO:0000256" key="1">
    <source>
        <dbReference type="ARBA" id="ARBA00004141"/>
    </source>
</evidence>
<feature type="transmembrane region" description="Helical" evidence="8">
    <location>
        <begin position="176"/>
        <end position="194"/>
    </location>
</feature>
<reference evidence="9 10" key="1">
    <citation type="journal article" date="2019" name="Sci. Rep.">
        <title>Comparative genomics of chytrid fungi reveal insights into the obligate biotrophic and pathogenic lifestyle of Synchytrium endobioticum.</title>
        <authorList>
            <person name="van de Vossenberg B.T.L.H."/>
            <person name="Warris S."/>
            <person name="Nguyen H.D.T."/>
            <person name="van Gent-Pelzer M.P.E."/>
            <person name="Joly D.L."/>
            <person name="van de Geest H.C."/>
            <person name="Bonants P.J.M."/>
            <person name="Smith D.S."/>
            <person name="Levesque C.A."/>
            <person name="van der Lee T.A.J."/>
        </authorList>
    </citation>
    <scope>NUCLEOTIDE SEQUENCE [LARGE SCALE GENOMIC DNA]</scope>
    <source>
        <strain evidence="9 10">MB42</strain>
    </source>
</reference>
<keyword evidence="4 8" id="KW-0812">Transmembrane</keyword>
<sequence length="275" mass="31393">MRSAGDMYLDPAIRDWVLIPIMLTMVMVGVLRHHATQLLNSTPKTTIRGLRETQALLRSALLRSPAAFDIPPHAFKSRKDYWTQSFEGKSYLKNPNADLTAAPNPMDPNSMDMMMDGMKKQMTMMIPQALIMSWVTFFFSGFVLIKLPFPLTVRFKSMLQRGIETADMDVSWVSSLSWYFLNLFGLRSIYTLILGEENAADGMKDSLPMQMSQQNPMQQPAEVLKMFKSEKEFLDLAVHTWELDRVEERLLSKYLHDKNTPLPSGASPSRTKKTS</sequence>
<evidence type="ECO:0000256" key="8">
    <source>
        <dbReference type="SAM" id="Phobius"/>
    </source>
</evidence>
<keyword evidence="5 8" id="KW-1133">Transmembrane helix</keyword>
<evidence type="ECO:0000256" key="3">
    <source>
        <dbReference type="ARBA" id="ARBA00020822"/>
    </source>
</evidence>
<comment type="function">
    <text evidence="7">The EMC seems to be required for efficient folding of proteins in the endoplasmic reticulum (ER).</text>
</comment>
<gene>
    <name evidence="9" type="ORF">SeMB42_g07043</name>
</gene>
<dbReference type="Pfam" id="PF01956">
    <property type="entry name" value="EMC3_TMCO1"/>
    <property type="match status" value="1"/>
</dbReference>
<name>A0A507CGY2_9FUNG</name>
<comment type="subcellular location">
    <subcellularLocation>
        <location evidence="1">Membrane</location>
        <topology evidence="1">Multi-pass membrane protein</topology>
    </subcellularLocation>
</comment>
<evidence type="ECO:0000256" key="4">
    <source>
        <dbReference type="ARBA" id="ARBA00022692"/>
    </source>
</evidence>
<keyword evidence="6 8" id="KW-0472">Membrane</keyword>
<dbReference type="InterPro" id="IPR002809">
    <property type="entry name" value="EMC3/TMCO1"/>
</dbReference>
<dbReference type="InterPro" id="IPR008568">
    <property type="entry name" value="EMC3"/>
</dbReference>
<evidence type="ECO:0000313" key="9">
    <source>
        <dbReference type="EMBL" id="TPX36793.1"/>
    </source>
</evidence>
<feature type="transmembrane region" description="Helical" evidence="8">
    <location>
        <begin position="12"/>
        <end position="31"/>
    </location>
</feature>
<dbReference type="VEuPathDB" id="FungiDB:SeMB42_g07043"/>
<dbReference type="AlphaFoldDB" id="A0A507CGY2"/>
<evidence type="ECO:0000313" key="10">
    <source>
        <dbReference type="Proteomes" id="UP000317494"/>
    </source>
</evidence>
<accession>A0A507CGY2</accession>
<evidence type="ECO:0000256" key="5">
    <source>
        <dbReference type="ARBA" id="ARBA00022989"/>
    </source>
</evidence>
<proteinExistence type="inferred from homology"/>
<dbReference type="STRING" id="286115.A0A507CGY2"/>